<keyword evidence="2" id="KW-1185">Reference proteome</keyword>
<evidence type="ECO:0000313" key="2">
    <source>
        <dbReference type="Proteomes" id="UP001177670"/>
    </source>
</evidence>
<sequence length="60" mass="6631">MGSGMFSRNDDLTGTFAPFGPLCARFADVPMLCQLMRRLSKTSVESMEEPRNVDGYSVPL</sequence>
<comment type="caution">
    <text evidence="1">The sequence shown here is derived from an EMBL/GenBank/DDBJ whole genome shotgun (WGS) entry which is preliminary data.</text>
</comment>
<reference evidence="1" key="1">
    <citation type="submission" date="2021-10" db="EMBL/GenBank/DDBJ databases">
        <title>Melipona bicolor Genome sequencing and assembly.</title>
        <authorList>
            <person name="Araujo N.S."/>
            <person name="Arias M.C."/>
        </authorList>
    </citation>
    <scope>NUCLEOTIDE SEQUENCE</scope>
    <source>
        <strain evidence="1">USP_2M_L1-L4_2017</strain>
        <tissue evidence="1">Whole body</tissue>
    </source>
</reference>
<protein>
    <submittedName>
        <fullName evidence="1">Uncharacterized protein</fullName>
    </submittedName>
</protein>
<evidence type="ECO:0000313" key="1">
    <source>
        <dbReference type="EMBL" id="KAK1121632.1"/>
    </source>
</evidence>
<name>A0AA40FLX8_9HYME</name>
<organism evidence="1 2">
    <name type="scientific">Melipona bicolor</name>
    <dbReference type="NCBI Taxonomy" id="60889"/>
    <lineage>
        <taxon>Eukaryota</taxon>
        <taxon>Metazoa</taxon>
        <taxon>Ecdysozoa</taxon>
        <taxon>Arthropoda</taxon>
        <taxon>Hexapoda</taxon>
        <taxon>Insecta</taxon>
        <taxon>Pterygota</taxon>
        <taxon>Neoptera</taxon>
        <taxon>Endopterygota</taxon>
        <taxon>Hymenoptera</taxon>
        <taxon>Apocrita</taxon>
        <taxon>Aculeata</taxon>
        <taxon>Apoidea</taxon>
        <taxon>Anthophila</taxon>
        <taxon>Apidae</taxon>
        <taxon>Melipona</taxon>
    </lineage>
</organism>
<accession>A0AA40FLX8</accession>
<dbReference type="Proteomes" id="UP001177670">
    <property type="component" value="Unassembled WGS sequence"/>
</dbReference>
<dbReference type="AlphaFoldDB" id="A0AA40FLX8"/>
<dbReference type="EMBL" id="JAHYIQ010000026">
    <property type="protein sequence ID" value="KAK1121632.1"/>
    <property type="molecule type" value="Genomic_DNA"/>
</dbReference>
<proteinExistence type="predicted"/>
<gene>
    <name evidence="1" type="ORF">K0M31_010420</name>
</gene>